<dbReference type="OrthoDB" id="696337at2759"/>
<accession>A0A5J5A2Y0</accession>
<keyword evidence="2" id="KW-1185">Reference proteome</keyword>
<sequence>MMMPETVCAVKAVLDMLGGVDAAEPPSPVAGFWTSPVVDRQLRVTDSPFPLKDGGEDCHVDEAAAEFIERFYKELRVQNRIDAREAAVLFISKDPDDPSYLHLSLFHDHIDDMLECQHGGSGWERSFLQFR</sequence>
<dbReference type="PANTHER" id="PTHR33265">
    <property type="entry name" value="AVR9/CF-9 RAPIDLY ELICITED PROTEIN-RELATED"/>
    <property type="match status" value="1"/>
</dbReference>
<evidence type="ECO:0000313" key="2">
    <source>
        <dbReference type="Proteomes" id="UP000325577"/>
    </source>
</evidence>
<gene>
    <name evidence="1" type="ORF">F0562_007098</name>
</gene>
<evidence type="ECO:0000313" key="1">
    <source>
        <dbReference type="EMBL" id="KAA8525243.1"/>
    </source>
</evidence>
<name>A0A5J5A2Y0_9ASTE</name>
<reference evidence="1 2" key="1">
    <citation type="submission" date="2019-09" db="EMBL/GenBank/DDBJ databases">
        <title>A chromosome-level genome assembly of the Chinese tupelo Nyssa sinensis.</title>
        <authorList>
            <person name="Yang X."/>
            <person name="Kang M."/>
            <person name="Yang Y."/>
            <person name="Xiong H."/>
            <person name="Wang M."/>
            <person name="Zhang Z."/>
            <person name="Wang Z."/>
            <person name="Wu H."/>
            <person name="Ma T."/>
            <person name="Liu J."/>
            <person name="Xi Z."/>
        </authorList>
    </citation>
    <scope>NUCLEOTIDE SEQUENCE [LARGE SCALE GENOMIC DNA]</scope>
    <source>
        <strain evidence="1">J267</strain>
        <tissue evidence="1">Leaf</tissue>
    </source>
</reference>
<proteinExistence type="predicted"/>
<dbReference type="PANTHER" id="PTHR33265:SF26">
    <property type="entry name" value="OS06G0554600 PROTEIN"/>
    <property type="match status" value="1"/>
</dbReference>
<dbReference type="AlphaFoldDB" id="A0A5J5A2Y0"/>
<organism evidence="1 2">
    <name type="scientific">Nyssa sinensis</name>
    <dbReference type="NCBI Taxonomy" id="561372"/>
    <lineage>
        <taxon>Eukaryota</taxon>
        <taxon>Viridiplantae</taxon>
        <taxon>Streptophyta</taxon>
        <taxon>Embryophyta</taxon>
        <taxon>Tracheophyta</taxon>
        <taxon>Spermatophyta</taxon>
        <taxon>Magnoliopsida</taxon>
        <taxon>eudicotyledons</taxon>
        <taxon>Gunneridae</taxon>
        <taxon>Pentapetalae</taxon>
        <taxon>asterids</taxon>
        <taxon>Cornales</taxon>
        <taxon>Nyssaceae</taxon>
        <taxon>Nyssa</taxon>
    </lineage>
</organism>
<dbReference type="EMBL" id="CM018046">
    <property type="protein sequence ID" value="KAA8525243.1"/>
    <property type="molecule type" value="Genomic_DNA"/>
</dbReference>
<dbReference type="Proteomes" id="UP000325577">
    <property type="component" value="Linkage Group LG3"/>
</dbReference>
<protein>
    <submittedName>
        <fullName evidence="1">Uncharacterized protein</fullName>
    </submittedName>
</protein>